<gene>
    <name evidence="1" type="ORF">Rhe02_43720</name>
</gene>
<dbReference type="SUPFAM" id="SSF56801">
    <property type="entry name" value="Acetyl-CoA synthetase-like"/>
    <property type="match status" value="1"/>
</dbReference>
<name>A0A8J3QB16_9ACTN</name>
<dbReference type="Proteomes" id="UP000612899">
    <property type="component" value="Unassembled WGS sequence"/>
</dbReference>
<dbReference type="InterPro" id="IPR017523">
    <property type="entry name" value="Rv3268"/>
</dbReference>
<keyword evidence="2" id="KW-1185">Reference proteome</keyword>
<protein>
    <recommendedName>
        <fullName evidence="3">TIGR03089 family protein</fullName>
    </recommendedName>
</protein>
<dbReference type="AlphaFoldDB" id="A0A8J3QB16"/>
<comment type="caution">
    <text evidence="1">The sequence shown here is derived from an EMBL/GenBank/DDBJ whole genome shotgun (WGS) entry which is preliminary data.</text>
</comment>
<proteinExistence type="predicted"/>
<dbReference type="EMBL" id="BONY01000026">
    <property type="protein sequence ID" value="GIH06305.1"/>
    <property type="molecule type" value="Genomic_DNA"/>
</dbReference>
<reference evidence="1" key="1">
    <citation type="submission" date="2021-01" db="EMBL/GenBank/DDBJ databases">
        <title>Whole genome shotgun sequence of Rhizocola hellebori NBRC 109834.</title>
        <authorList>
            <person name="Komaki H."/>
            <person name="Tamura T."/>
        </authorList>
    </citation>
    <scope>NUCLEOTIDE SEQUENCE</scope>
    <source>
        <strain evidence="1">NBRC 109834</strain>
    </source>
</reference>
<accession>A0A8J3QB16</accession>
<dbReference type="InterPro" id="IPR042099">
    <property type="entry name" value="ANL_N_sf"/>
</dbReference>
<organism evidence="1 2">
    <name type="scientific">Rhizocola hellebori</name>
    <dbReference type="NCBI Taxonomy" id="1392758"/>
    <lineage>
        <taxon>Bacteria</taxon>
        <taxon>Bacillati</taxon>
        <taxon>Actinomycetota</taxon>
        <taxon>Actinomycetes</taxon>
        <taxon>Micromonosporales</taxon>
        <taxon>Micromonosporaceae</taxon>
        <taxon>Rhizocola</taxon>
    </lineage>
</organism>
<dbReference type="RefSeq" id="WP_239123968.1">
    <property type="nucleotide sequence ID" value="NZ_BONY01000026.1"/>
</dbReference>
<evidence type="ECO:0008006" key="3">
    <source>
        <dbReference type="Google" id="ProtNLM"/>
    </source>
</evidence>
<dbReference type="Gene3D" id="3.40.50.12780">
    <property type="entry name" value="N-terminal domain of ligase-like"/>
    <property type="match status" value="1"/>
</dbReference>
<evidence type="ECO:0000313" key="2">
    <source>
        <dbReference type="Proteomes" id="UP000612899"/>
    </source>
</evidence>
<evidence type="ECO:0000313" key="1">
    <source>
        <dbReference type="EMBL" id="GIH06305.1"/>
    </source>
</evidence>
<dbReference type="NCBIfam" id="TIGR03089">
    <property type="entry name" value="TIGR03089 family protein"/>
    <property type="match status" value="1"/>
</dbReference>
<sequence>MELTPVTDLPALLGGDEVDGLDRPLLTYCDDATGERTELTAKALGGWAARTAGLLREGCGLNAGARAAVLLPPHWQTAAVLLGAWSIGVAVSFRPWATAGLAPVGQGADLPLDAVFVSRIRLDSWLEVVPEAPNRFVLGLAPNGAALDEIPAGYRDFIAEAGRYTTTLPGYGSIGSGDAASPDGTTYRQWGGIAHEIAARLDLRAGDRLLVDVAKHEQPVVWLLAPLAAGASVVLCANLDPDTVAARAAAEGVTRVL</sequence>